<keyword evidence="9" id="KW-1185">Reference proteome</keyword>
<reference evidence="8 9" key="1">
    <citation type="journal article" date="2007" name="Nature">
        <title>Evolution of genes and genomes on the Drosophila phylogeny.</title>
        <authorList>
            <consortium name="Drosophila 12 Genomes Consortium"/>
            <person name="Clark A.G."/>
            <person name="Eisen M.B."/>
            <person name="Smith D.R."/>
            <person name="Bergman C.M."/>
            <person name="Oliver B."/>
            <person name="Markow T.A."/>
            <person name="Kaufman T.C."/>
            <person name="Kellis M."/>
            <person name="Gelbart W."/>
            <person name="Iyer V.N."/>
            <person name="Pollard D.A."/>
            <person name="Sackton T.B."/>
            <person name="Larracuente A.M."/>
            <person name="Singh N.D."/>
            <person name="Abad J.P."/>
            <person name="Abt D.N."/>
            <person name="Adryan B."/>
            <person name="Aguade M."/>
            <person name="Akashi H."/>
            <person name="Anderson W.W."/>
            <person name="Aquadro C.F."/>
            <person name="Ardell D.H."/>
            <person name="Arguello R."/>
            <person name="Artieri C.G."/>
            <person name="Barbash D.A."/>
            <person name="Barker D."/>
            <person name="Barsanti P."/>
            <person name="Batterham P."/>
            <person name="Batzoglou S."/>
            <person name="Begun D."/>
            <person name="Bhutkar A."/>
            <person name="Blanco E."/>
            <person name="Bosak S.A."/>
            <person name="Bradley R.K."/>
            <person name="Brand A.D."/>
            <person name="Brent M.R."/>
            <person name="Brooks A.N."/>
            <person name="Brown R.H."/>
            <person name="Butlin R.K."/>
            <person name="Caggese C."/>
            <person name="Calvi B.R."/>
            <person name="Bernardo de Carvalho A."/>
            <person name="Caspi A."/>
            <person name="Castrezana S."/>
            <person name="Celniker S.E."/>
            <person name="Chang J.L."/>
            <person name="Chapple C."/>
            <person name="Chatterji S."/>
            <person name="Chinwalla A."/>
            <person name="Civetta A."/>
            <person name="Clifton S.W."/>
            <person name="Comeron J.M."/>
            <person name="Costello J.C."/>
            <person name="Coyne J.A."/>
            <person name="Daub J."/>
            <person name="David R.G."/>
            <person name="Delcher A.L."/>
            <person name="Delehaunty K."/>
            <person name="Do C.B."/>
            <person name="Ebling H."/>
            <person name="Edwards K."/>
            <person name="Eickbush T."/>
            <person name="Evans J.D."/>
            <person name="Filipski A."/>
            <person name="Findeiss S."/>
            <person name="Freyhult E."/>
            <person name="Fulton L."/>
            <person name="Fulton R."/>
            <person name="Garcia A.C."/>
            <person name="Gardiner A."/>
            <person name="Garfield D.A."/>
            <person name="Garvin B.E."/>
            <person name="Gibson G."/>
            <person name="Gilbert D."/>
            <person name="Gnerre S."/>
            <person name="Godfrey J."/>
            <person name="Good R."/>
            <person name="Gotea V."/>
            <person name="Gravely B."/>
            <person name="Greenberg A.J."/>
            <person name="Griffiths-Jones S."/>
            <person name="Gross S."/>
            <person name="Guigo R."/>
            <person name="Gustafson E.A."/>
            <person name="Haerty W."/>
            <person name="Hahn M.W."/>
            <person name="Halligan D.L."/>
            <person name="Halpern A.L."/>
            <person name="Halter G.M."/>
            <person name="Han M.V."/>
            <person name="Heger A."/>
            <person name="Hillier L."/>
            <person name="Hinrichs A.S."/>
            <person name="Holmes I."/>
            <person name="Hoskins R.A."/>
            <person name="Hubisz M.J."/>
            <person name="Hultmark D."/>
            <person name="Huntley M.A."/>
            <person name="Jaffe D.B."/>
            <person name="Jagadeeshan S."/>
            <person name="Jeck W.R."/>
            <person name="Johnson J."/>
            <person name="Jones C.D."/>
            <person name="Jordan W.C."/>
            <person name="Karpen G.H."/>
            <person name="Kataoka E."/>
            <person name="Keightley P.D."/>
            <person name="Kheradpour P."/>
            <person name="Kirkness E.F."/>
            <person name="Koerich L.B."/>
            <person name="Kristiansen K."/>
            <person name="Kudrna D."/>
            <person name="Kulathinal R.J."/>
            <person name="Kumar S."/>
            <person name="Kwok R."/>
            <person name="Lander E."/>
            <person name="Langley C.H."/>
            <person name="Lapoint R."/>
            <person name="Lazzaro B.P."/>
            <person name="Lee S.J."/>
            <person name="Levesque L."/>
            <person name="Li R."/>
            <person name="Lin C.F."/>
            <person name="Lin M.F."/>
            <person name="Lindblad-Toh K."/>
            <person name="Llopart A."/>
            <person name="Long M."/>
            <person name="Low L."/>
            <person name="Lozovsky E."/>
            <person name="Lu J."/>
            <person name="Luo M."/>
            <person name="Machado C.A."/>
            <person name="Makalowski W."/>
            <person name="Marzo M."/>
            <person name="Matsuda M."/>
            <person name="Matzkin L."/>
            <person name="McAllister B."/>
            <person name="McBride C.S."/>
            <person name="McKernan B."/>
            <person name="McKernan K."/>
            <person name="Mendez-Lago M."/>
            <person name="Minx P."/>
            <person name="Mollenhauer M.U."/>
            <person name="Montooth K."/>
            <person name="Mount S.M."/>
            <person name="Mu X."/>
            <person name="Myers E."/>
            <person name="Negre B."/>
            <person name="Newfeld S."/>
            <person name="Nielsen R."/>
            <person name="Noor M.A."/>
            <person name="O'Grady P."/>
            <person name="Pachter L."/>
            <person name="Papaceit M."/>
            <person name="Parisi M.J."/>
            <person name="Parisi M."/>
            <person name="Parts L."/>
            <person name="Pedersen J.S."/>
            <person name="Pesole G."/>
            <person name="Phillippy A.M."/>
            <person name="Ponting C.P."/>
            <person name="Pop M."/>
            <person name="Porcelli D."/>
            <person name="Powell J.R."/>
            <person name="Prohaska S."/>
            <person name="Pruitt K."/>
            <person name="Puig M."/>
            <person name="Quesneville H."/>
            <person name="Ram K.R."/>
            <person name="Rand D."/>
            <person name="Rasmussen M.D."/>
            <person name="Reed L.K."/>
            <person name="Reenan R."/>
            <person name="Reily A."/>
            <person name="Remington K.A."/>
            <person name="Rieger T.T."/>
            <person name="Ritchie M.G."/>
            <person name="Robin C."/>
            <person name="Rogers Y.H."/>
            <person name="Rohde C."/>
            <person name="Rozas J."/>
            <person name="Rubenfield M.J."/>
            <person name="Ruiz A."/>
            <person name="Russo S."/>
            <person name="Salzberg S.L."/>
            <person name="Sanchez-Gracia A."/>
            <person name="Saranga D.J."/>
            <person name="Sato H."/>
            <person name="Schaeffer S.W."/>
            <person name="Schatz M.C."/>
            <person name="Schlenke T."/>
            <person name="Schwartz R."/>
            <person name="Segarra C."/>
            <person name="Singh R.S."/>
            <person name="Sirot L."/>
            <person name="Sirota M."/>
            <person name="Sisneros N.B."/>
            <person name="Smith C.D."/>
            <person name="Smith T.F."/>
            <person name="Spieth J."/>
            <person name="Stage D.E."/>
            <person name="Stark A."/>
            <person name="Stephan W."/>
            <person name="Strausberg R.L."/>
            <person name="Strempel S."/>
            <person name="Sturgill D."/>
            <person name="Sutton G."/>
            <person name="Sutton G.G."/>
            <person name="Tao W."/>
            <person name="Teichmann S."/>
            <person name="Tobari Y.N."/>
            <person name="Tomimura Y."/>
            <person name="Tsolas J.M."/>
            <person name="Valente V.L."/>
            <person name="Venter E."/>
            <person name="Venter J.C."/>
            <person name="Vicario S."/>
            <person name="Vieira F.G."/>
            <person name="Vilella A.J."/>
            <person name="Villasante A."/>
            <person name="Walenz B."/>
            <person name="Wang J."/>
            <person name="Wasserman M."/>
            <person name="Watts T."/>
            <person name="Wilson D."/>
            <person name="Wilson R.K."/>
            <person name="Wing R.A."/>
            <person name="Wolfner M.F."/>
            <person name="Wong A."/>
            <person name="Wong G.K."/>
            <person name="Wu C.I."/>
            <person name="Wu G."/>
            <person name="Yamamoto D."/>
            <person name="Yang H.P."/>
            <person name="Yang S.P."/>
            <person name="Yorke J.A."/>
            <person name="Yoshida K."/>
            <person name="Zdobnov E."/>
            <person name="Zhang P."/>
            <person name="Zhang Y."/>
            <person name="Zimin A.V."/>
            <person name="Baldwin J."/>
            <person name="Abdouelleil A."/>
            <person name="Abdulkadir J."/>
            <person name="Abebe A."/>
            <person name="Abera B."/>
            <person name="Abreu J."/>
            <person name="Acer S.C."/>
            <person name="Aftuck L."/>
            <person name="Alexander A."/>
            <person name="An P."/>
            <person name="Anderson E."/>
            <person name="Anderson S."/>
            <person name="Arachi H."/>
            <person name="Azer M."/>
            <person name="Bachantsang P."/>
            <person name="Barry A."/>
            <person name="Bayul T."/>
            <person name="Berlin A."/>
            <person name="Bessette D."/>
            <person name="Bloom T."/>
            <person name="Blye J."/>
            <person name="Boguslavskiy L."/>
            <person name="Bonnet C."/>
            <person name="Boukhgalter B."/>
            <person name="Bourzgui I."/>
            <person name="Brown A."/>
            <person name="Cahill P."/>
            <person name="Channer S."/>
            <person name="Cheshatsang Y."/>
            <person name="Chuda L."/>
            <person name="Citroen M."/>
            <person name="Collymore A."/>
            <person name="Cooke P."/>
            <person name="Costello M."/>
            <person name="D'Aco K."/>
            <person name="Daza R."/>
            <person name="De Haan G."/>
            <person name="DeGray S."/>
            <person name="DeMaso C."/>
            <person name="Dhargay N."/>
            <person name="Dooley K."/>
            <person name="Dooley E."/>
            <person name="Doricent M."/>
            <person name="Dorje P."/>
            <person name="Dorjee K."/>
            <person name="Dupes A."/>
            <person name="Elong R."/>
            <person name="Falk J."/>
            <person name="Farina A."/>
            <person name="Faro S."/>
            <person name="Ferguson D."/>
            <person name="Fisher S."/>
            <person name="Foley C.D."/>
            <person name="Franke A."/>
            <person name="Friedrich D."/>
            <person name="Gadbois L."/>
            <person name="Gearin G."/>
            <person name="Gearin C.R."/>
            <person name="Giannoukos G."/>
            <person name="Goode T."/>
            <person name="Graham J."/>
            <person name="Grandbois E."/>
            <person name="Grewal S."/>
            <person name="Gyaltsen K."/>
            <person name="Hafez N."/>
            <person name="Hagos B."/>
            <person name="Hall J."/>
            <person name="Henson C."/>
            <person name="Hollinger A."/>
            <person name="Honan T."/>
            <person name="Huard M.D."/>
            <person name="Hughes L."/>
            <person name="Hurhula B."/>
            <person name="Husby M.E."/>
            <person name="Kamat A."/>
            <person name="Kanga B."/>
            <person name="Kashin S."/>
            <person name="Khazanovich D."/>
            <person name="Kisner P."/>
            <person name="Lance K."/>
            <person name="Lara M."/>
            <person name="Lee W."/>
            <person name="Lennon N."/>
            <person name="Letendre F."/>
            <person name="LeVine R."/>
            <person name="Lipovsky A."/>
            <person name="Liu X."/>
            <person name="Liu J."/>
            <person name="Liu S."/>
            <person name="Lokyitsang T."/>
            <person name="Lokyitsang Y."/>
            <person name="Lubonja R."/>
            <person name="Lui A."/>
            <person name="MacDonald P."/>
            <person name="Magnisalis V."/>
            <person name="Maru K."/>
            <person name="Matthews C."/>
            <person name="McCusker W."/>
            <person name="McDonough S."/>
            <person name="Mehta T."/>
            <person name="Meldrim J."/>
            <person name="Meneus L."/>
            <person name="Mihai O."/>
            <person name="Mihalev A."/>
            <person name="Mihova T."/>
            <person name="Mittelman R."/>
            <person name="Mlenga V."/>
            <person name="Montmayeur A."/>
            <person name="Mulrain L."/>
            <person name="Navidi A."/>
            <person name="Naylor J."/>
            <person name="Negash T."/>
            <person name="Nguyen T."/>
            <person name="Nguyen N."/>
            <person name="Nicol R."/>
            <person name="Norbu C."/>
            <person name="Norbu N."/>
            <person name="Novod N."/>
            <person name="O'Neill B."/>
            <person name="Osman S."/>
            <person name="Markiewicz E."/>
            <person name="Oyono O.L."/>
            <person name="Patti C."/>
            <person name="Phunkhang P."/>
            <person name="Pierre F."/>
            <person name="Priest M."/>
            <person name="Raghuraman S."/>
            <person name="Rege F."/>
            <person name="Reyes R."/>
            <person name="Rise C."/>
            <person name="Rogov P."/>
            <person name="Ross K."/>
            <person name="Ryan E."/>
            <person name="Settipalli S."/>
            <person name="Shea T."/>
            <person name="Sherpa N."/>
            <person name="Shi L."/>
            <person name="Shih D."/>
            <person name="Sparrow T."/>
            <person name="Spaulding J."/>
            <person name="Stalker J."/>
            <person name="Stange-Thomann N."/>
            <person name="Stavropoulos S."/>
            <person name="Stone C."/>
            <person name="Strader C."/>
            <person name="Tesfaye S."/>
            <person name="Thomson T."/>
            <person name="Thoulutsang Y."/>
            <person name="Thoulutsang D."/>
            <person name="Topham K."/>
            <person name="Topping I."/>
            <person name="Tsamla T."/>
            <person name="Vassiliev H."/>
            <person name="Vo A."/>
            <person name="Wangchuk T."/>
            <person name="Wangdi T."/>
            <person name="Weiand M."/>
            <person name="Wilkinson J."/>
            <person name="Wilson A."/>
            <person name="Yadav S."/>
            <person name="Young G."/>
            <person name="Yu Q."/>
            <person name="Zembek L."/>
            <person name="Zhong D."/>
            <person name="Zimmer A."/>
            <person name="Zwirko Z."/>
            <person name="Jaffe D.B."/>
            <person name="Alvarez P."/>
            <person name="Brockman W."/>
            <person name="Butler J."/>
            <person name="Chin C."/>
            <person name="Gnerre S."/>
            <person name="Grabherr M."/>
            <person name="Kleber M."/>
            <person name="Mauceli E."/>
            <person name="MacCallum I."/>
        </authorList>
    </citation>
    <scope>NUCLEOTIDE SEQUENCE [LARGE SCALE GENOMIC DNA]</scope>
    <source>
        <strain evidence="8 9">TSC#14021-0224.01</strain>
    </source>
</reference>
<dbReference type="AlphaFoldDB" id="A0A0Q5UKT1"/>
<evidence type="ECO:0000256" key="6">
    <source>
        <dbReference type="RuleBase" id="RU000682"/>
    </source>
</evidence>
<accession>A0A0Q5UKT1</accession>
<dbReference type="PANTHER" id="PTHR24333:SF9">
    <property type="entry name" value="HOMEOBOX DOMAIN-CONTAINING PROTEIN"/>
    <property type="match status" value="1"/>
</dbReference>
<dbReference type="PRINTS" id="PR00024">
    <property type="entry name" value="HOMEOBOX"/>
</dbReference>
<sequence>MNPQLEQDKSRLCSWINESITLKKKEKFGAFSIDNILSTSEAHPKLNVQCTKDNTNATSSDVPNLYEFSIPQVVQNKTQFTNFDLCQGHPLRFPFTFEDSTVSRFIWPTESVFSSYMTNSSNFQEKQLRKKFTDRKPRQAYSASQLDRLENEFNLDKYLSVSKRVELSKSLSLTEVQVKTWFQNRRTKWKKQLTSRLKIAHRHGLWIPTLPITTIIPNTKYDNIETHLKMIKSEIK</sequence>
<dbReference type="KEGG" id="der:26526353"/>
<proteinExistence type="predicted"/>
<gene>
    <name evidence="8" type="primary">Dere\GG26529</name>
    <name evidence="8" type="synonym">GG26529</name>
    <name evidence="8" type="ORF">Dere_GG26529</name>
</gene>
<evidence type="ECO:0000256" key="5">
    <source>
        <dbReference type="PROSITE-ProRule" id="PRU00108"/>
    </source>
</evidence>
<evidence type="ECO:0000256" key="4">
    <source>
        <dbReference type="ARBA" id="ARBA00023242"/>
    </source>
</evidence>
<dbReference type="PROSITE" id="PS50071">
    <property type="entry name" value="HOMEOBOX_2"/>
    <property type="match status" value="1"/>
</dbReference>
<evidence type="ECO:0000313" key="8">
    <source>
        <dbReference type="EMBL" id="KQS44455.1"/>
    </source>
</evidence>
<dbReference type="InterPro" id="IPR050848">
    <property type="entry name" value="Homeobox_TF"/>
</dbReference>
<keyword evidence="3 5" id="KW-0371">Homeobox</keyword>
<comment type="subcellular location">
    <subcellularLocation>
        <location evidence="1 5 6">Nucleus</location>
    </subcellularLocation>
</comment>
<organism evidence="8 9">
    <name type="scientific">Drosophila erecta</name>
    <name type="common">Fruit fly</name>
    <dbReference type="NCBI Taxonomy" id="7220"/>
    <lineage>
        <taxon>Eukaryota</taxon>
        <taxon>Metazoa</taxon>
        <taxon>Ecdysozoa</taxon>
        <taxon>Arthropoda</taxon>
        <taxon>Hexapoda</taxon>
        <taxon>Insecta</taxon>
        <taxon>Pterygota</taxon>
        <taxon>Neoptera</taxon>
        <taxon>Endopterygota</taxon>
        <taxon>Diptera</taxon>
        <taxon>Brachycera</taxon>
        <taxon>Muscomorpha</taxon>
        <taxon>Ephydroidea</taxon>
        <taxon>Drosophilidae</taxon>
        <taxon>Drosophila</taxon>
        <taxon>Sophophora</taxon>
    </lineage>
</organism>
<dbReference type="GO" id="GO:0000981">
    <property type="term" value="F:DNA-binding transcription factor activity, RNA polymerase II-specific"/>
    <property type="evidence" value="ECO:0007669"/>
    <property type="project" value="InterPro"/>
</dbReference>
<dbReference type="Gene3D" id="1.10.10.60">
    <property type="entry name" value="Homeodomain-like"/>
    <property type="match status" value="1"/>
</dbReference>
<keyword evidence="2 5" id="KW-0238">DNA-binding</keyword>
<evidence type="ECO:0000256" key="2">
    <source>
        <dbReference type="ARBA" id="ARBA00023125"/>
    </source>
</evidence>
<dbReference type="Pfam" id="PF00046">
    <property type="entry name" value="Homeodomain"/>
    <property type="match status" value="1"/>
</dbReference>
<dbReference type="OrthoDB" id="6159439at2759"/>
<evidence type="ECO:0000313" key="9">
    <source>
        <dbReference type="Proteomes" id="UP000008711"/>
    </source>
</evidence>
<keyword evidence="4 5" id="KW-0539">Nucleus</keyword>
<dbReference type="SUPFAM" id="SSF46689">
    <property type="entry name" value="Homeodomain-like"/>
    <property type="match status" value="1"/>
</dbReference>
<feature type="DNA-binding region" description="Homeobox" evidence="5">
    <location>
        <begin position="134"/>
        <end position="193"/>
    </location>
</feature>
<dbReference type="SMART" id="SM00389">
    <property type="entry name" value="HOX"/>
    <property type="match status" value="1"/>
</dbReference>
<name>A0A0Q5UKT1_DROER</name>
<reference evidence="8 9" key="2">
    <citation type="journal article" date="2008" name="Bioinformatics">
        <title>Assembly reconciliation.</title>
        <authorList>
            <person name="Zimin A.V."/>
            <person name="Smith D.R."/>
            <person name="Sutton G."/>
            <person name="Yorke J.A."/>
        </authorList>
    </citation>
    <scope>NUCLEOTIDE SEQUENCE [LARGE SCALE GENOMIC DNA]</scope>
    <source>
        <strain evidence="8 9">TSC#14021-0224.01</strain>
    </source>
</reference>
<protein>
    <recommendedName>
        <fullName evidence="7">Homeobox domain-containing protein</fullName>
    </recommendedName>
</protein>
<evidence type="ECO:0000256" key="1">
    <source>
        <dbReference type="ARBA" id="ARBA00004123"/>
    </source>
</evidence>
<dbReference type="GO" id="GO:0003677">
    <property type="term" value="F:DNA binding"/>
    <property type="evidence" value="ECO:0007669"/>
    <property type="project" value="UniProtKB-UniRule"/>
</dbReference>
<dbReference type="InterPro" id="IPR017970">
    <property type="entry name" value="Homeobox_CS"/>
</dbReference>
<dbReference type="PROSITE" id="PS00027">
    <property type="entry name" value="HOMEOBOX_1"/>
    <property type="match status" value="1"/>
</dbReference>
<dbReference type="GO" id="GO:0005634">
    <property type="term" value="C:nucleus"/>
    <property type="evidence" value="ECO:0007669"/>
    <property type="project" value="UniProtKB-SubCell"/>
</dbReference>
<evidence type="ECO:0000259" key="7">
    <source>
        <dbReference type="PROSITE" id="PS50071"/>
    </source>
</evidence>
<feature type="domain" description="Homeobox" evidence="7">
    <location>
        <begin position="132"/>
        <end position="192"/>
    </location>
</feature>
<dbReference type="InterPro" id="IPR009057">
    <property type="entry name" value="Homeodomain-like_sf"/>
</dbReference>
<dbReference type="InterPro" id="IPR001356">
    <property type="entry name" value="HD"/>
</dbReference>
<dbReference type="EMBL" id="CH954178">
    <property type="protein sequence ID" value="KQS44455.1"/>
    <property type="molecule type" value="Genomic_DNA"/>
</dbReference>
<evidence type="ECO:0000256" key="3">
    <source>
        <dbReference type="ARBA" id="ARBA00023155"/>
    </source>
</evidence>
<dbReference type="PANTHER" id="PTHR24333">
    <property type="entry name" value="HOMEO BOX HB9 LIKE A-RELATED"/>
    <property type="match status" value="1"/>
</dbReference>
<dbReference type="CDD" id="cd00086">
    <property type="entry name" value="homeodomain"/>
    <property type="match status" value="1"/>
</dbReference>
<dbReference type="InterPro" id="IPR020479">
    <property type="entry name" value="HD_metazoa"/>
</dbReference>
<dbReference type="Proteomes" id="UP000008711">
    <property type="component" value="Unassembled WGS sequence"/>
</dbReference>